<feature type="non-terminal residue" evidence="2">
    <location>
        <position position="92"/>
    </location>
</feature>
<proteinExistence type="predicted"/>
<accession>A0A6J4KPL8</accession>
<sequence>CPAPPARTGLRVTRSSSTRRACARSAMLSVVPTAAAACGPAAREAPSAAPFPALARLPPAAPSAVGMSDALPGTLDSIVTAAIADRATRRTR</sequence>
<feature type="signal peptide" evidence="1">
    <location>
        <begin position="1"/>
        <end position="36"/>
    </location>
</feature>
<organism evidence="2">
    <name type="scientific">uncultured Gemmatimonadaceae bacterium</name>
    <dbReference type="NCBI Taxonomy" id="246130"/>
    <lineage>
        <taxon>Bacteria</taxon>
        <taxon>Pseudomonadati</taxon>
        <taxon>Gemmatimonadota</taxon>
        <taxon>Gemmatimonadia</taxon>
        <taxon>Gemmatimonadales</taxon>
        <taxon>Gemmatimonadaceae</taxon>
        <taxon>environmental samples</taxon>
    </lineage>
</organism>
<dbReference type="EMBL" id="CADCTU010000341">
    <property type="protein sequence ID" value="CAA9311444.1"/>
    <property type="molecule type" value="Genomic_DNA"/>
</dbReference>
<reference evidence="2" key="1">
    <citation type="submission" date="2020-02" db="EMBL/GenBank/DDBJ databases">
        <authorList>
            <person name="Meier V. D."/>
        </authorList>
    </citation>
    <scope>NUCLEOTIDE SEQUENCE</scope>
    <source>
        <strain evidence="2">AVDCRST_MAG11</strain>
    </source>
</reference>
<gene>
    <name evidence="2" type="ORF">AVDCRST_MAG11-1522</name>
</gene>
<dbReference type="AlphaFoldDB" id="A0A6J4KPL8"/>
<keyword evidence="1" id="KW-0732">Signal</keyword>
<protein>
    <submittedName>
        <fullName evidence="2">Uncharacterized protein</fullName>
    </submittedName>
</protein>
<feature type="non-terminal residue" evidence="2">
    <location>
        <position position="1"/>
    </location>
</feature>
<evidence type="ECO:0000313" key="2">
    <source>
        <dbReference type="EMBL" id="CAA9311444.1"/>
    </source>
</evidence>
<evidence type="ECO:0000256" key="1">
    <source>
        <dbReference type="SAM" id="SignalP"/>
    </source>
</evidence>
<feature type="chain" id="PRO_5026968284" evidence="1">
    <location>
        <begin position="37"/>
        <end position="92"/>
    </location>
</feature>
<name>A0A6J4KPL8_9BACT</name>